<comment type="similarity">
    <text evidence="1">Belongs to the UPF0065 (bug) family.</text>
</comment>
<protein>
    <submittedName>
        <fullName evidence="2">Tripartite tricarboxylate transporter substrate binding protein</fullName>
    </submittedName>
</protein>
<dbReference type="Pfam" id="PF03401">
    <property type="entry name" value="TctC"/>
    <property type="match status" value="1"/>
</dbReference>
<dbReference type="PANTHER" id="PTHR42928">
    <property type="entry name" value="TRICARBOXYLATE-BINDING PROTEIN"/>
    <property type="match status" value="1"/>
</dbReference>
<dbReference type="RefSeq" id="WP_241040362.1">
    <property type="nucleotide sequence ID" value="NZ_BAAAJF010000014.1"/>
</dbReference>
<evidence type="ECO:0000313" key="2">
    <source>
        <dbReference type="EMBL" id="MCH6169717.1"/>
    </source>
</evidence>
<dbReference type="EMBL" id="JAKXMK010000028">
    <property type="protein sequence ID" value="MCH6169717.1"/>
    <property type="molecule type" value="Genomic_DNA"/>
</dbReference>
<dbReference type="Gene3D" id="3.40.190.150">
    <property type="entry name" value="Bordetella uptake gene, domain 1"/>
    <property type="match status" value="1"/>
</dbReference>
<proteinExistence type="inferred from homology"/>
<dbReference type="CDD" id="cd07012">
    <property type="entry name" value="PBP2_Bug_TTT"/>
    <property type="match status" value="1"/>
</dbReference>
<gene>
    <name evidence="2" type="ORF">MMF94_28780</name>
</gene>
<evidence type="ECO:0000256" key="1">
    <source>
        <dbReference type="ARBA" id="ARBA00006987"/>
    </source>
</evidence>
<dbReference type="Gene3D" id="3.40.190.10">
    <property type="entry name" value="Periplasmic binding protein-like II"/>
    <property type="match status" value="1"/>
</dbReference>
<dbReference type="SUPFAM" id="SSF53850">
    <property type="entry name" value="Periplasmic binding protein-like II"/>
    <property type="match status" value="1"/>
</dbReference>
<accession>A0ABS9TMF2</accession>
<dbReference type="PANTHER" id="PTHR42928:SF5">
    <property type="entry name" value="BLR1237 PROTEIN"/>
    <property type="match status" value="1"/>
</dbReference>
<dbReference type="InterPro" id="IPR042100">
    <property type="entry name" value="Bug_dom1"/>
</dbReference>
<reference evidence="2 3" key="1">
    <citation type="submission" date="2022-03" db="EMBL/GenBank/DDBJ databases">
        <title>Pseudonocardia alaer sp. nov., a novel actinomycete isolated from reed forest soil.</title>
        <authorList>
            <person name="Wang L."/>
        </authorList>
    </citation>
    <scope>NUCLEOTIDE SEQUENCE [LARGE SCALE GENOMIC DNA]</scope>
    <source>
        <strain evidence="2 3">Y-16303</strain>
    </source>
</reference>
<keyword evidence="3" id="KW-1185">Reference proteome</keyword>
<dbReference type="PIRSF" id="PIRSF017082">
    <property type="entry name" value="YflP"/>
    <property type="match status" value="1"/>
</dbReference>
<dbReference type="InterPro" id="IPR005064">
    <property type="entry name" value="BUG"/>
</dbReference>
<comment type="caution">
    <text evidence="2">The sequence shown here is derived from an EMBL/GenBank/DDBJ whole genome shotgun (WGS) entry which is preliminary data.</text>
</comment>
<sequence length="327" mass="34142">MRYGRWAALAAMTALTVSCSEGGSAPEAAGEYPTKEIRVIVPYTAGGPTDLAARTMGTHLERALGEPVIVENLPGAAGALAMNELVGSEPDGHTLTLVAAPSTVVTPLIQDVSYGPEDFETIGVITEVPSVLAVGARSEFANAAAFFDAARARPGELTVGTPGATTSQGIELRRLASEYGVQVTVVPFNGNAELIQALLGGTVDALLVNVSQDIRAQFDAGEFRPLAISPAERVDYLPDTPTLAELGFPGLTYSTSLFGLGAPVGTPPEIIAELEETMRAGLADPALRTQLDEAYVPDEFIGAAEFRTMLDEIVRVYGPVAQELRGG</sequence>
<evidence type="ECO:0000313" key="3">
    <source>
        <dbReference type="Proteomes" id="UP001299970"/>
    </source>
</evidence>
<dbReference type="PROSITE" id="PS51257">
    <property type="entry name" value="PROKAR_LIPOPROTEIN"/>
    <property type="match status" value="1"/>
</dbReference>
<organism evidence="2 3">
    <name type="scientific">Pseudonocardia alaniniphila</name>
    <dbReference type="NCBI Taxonomy" id="75291"/>
    <lineage>
        <taxon>Bacteria</taxon>
        <taxon>Bacillati</taxon>
        <taxon>Actinomycetota</taxon>
        <taxon>Actinomycetes</taxon>
        <taxon>Pseudonocardiales</taxon>
        <taxon>Pseudonocardiaceae</taxon>
        <taxon>Pseudonocardia</taxon>
    </lineage>
</organism>
<name>A0ABS9TMF2_9PSEU</name>
<dbReference type="Proteomes" id="UP001299970">
    <property type="component" value="Unassembled WGS sequence"/>
</dbReference>